<evidence type="ECO:0000256" key="4">
    <source>
        <dbReference type="PROSITE-ProRule" id="PRU00289"/>
    </source>
</evidence>
<comment type="caution">
    <text evidence="6">The sequence shown here is derived from an EMBL/GenBank/DDBJ whole genome shotgun (WGS) entry which is preliminary data.</text>
</comment>
<feature type="binding site" evidence="4">
    <location>
        <begin position="1546"/>
        <end position="1553"/>
    </location>
    <ligand>
        <name>ATP</name>
        <dbReference type="ChEBI" id="CHEBI:30616"/>
    </ligand>
</feature>
<evidence type="ECO:0000256" key="2">
    <source>
        <dbReference type="ARBA" id="ARBA00022741"/>
    </source>
</evidence>
<dbReference type="Gene3D" id="3.40.50.300">
    <property type="entry name" value="P-loop containing nucleotide triphosphate hydrolases"/>
    <property type="match status" value="1"/>
</dbReference>
<dbReference type="RefSeq" id="WP_258417937.1">
    <property type="nucleotide sequence ID" value="NZ_JAPTNG010000014.1"/>
</dbReference>
<gene>
    <name evidence="6" type="ORF">O0535_17440</name>
</gene>
<protein>
    <submittedName>
        <fullName evidence="6">FtsK/SpoIIIE domain-containing protein</fullName>
    </submittedName>
</protein>
<dbReference type="PANTHER" id="PTHR22683">
    <property type="entry name" value="SPORULATION PROTEIN RELATED"/>
    <property type="match status" value="1"/>
</dbReference>
<dbReference type="InterPro" id="IPR050206">
    <property type="entry name" value="FtsK/SpoIIIE/SftA"/>
</dbReference>
<dbReference type="EMBL" id="JAPTNG010000014">
    <property type="protein sequence ID" value="MCZ0832519.1"/>
    <property type="molecule type" value="Genomic_DNA"/>
</dbReference>
<comment type="subcellular location">
    <subcellularLocation>
        <location evidence="1">Membrane</location>
        <topology evidence="1">Multi-pass membrane protein</topology>
    </subcellularLocation>
</comment>
<evidence type="ECO:0000259" key="5">
    <source>
        <dbReference type="PROSITE" id="PS50901"/>
    </source>
</evidence>
<dbReference type="PANTHER" id="PTHR22683:SF41">
    <property type="entry name" value="DNA TRANSLOCASE FTSK"/>
    <property type="match status" value="1"/>
</dbReference>
<sequence>MNEIELIGRVAIEFLRQNLLTDTSDSSEGVARFLLDKLTGEQVARICHKVLNDAYLKSKVAIKVPRKLVDEYGLPDEVLTNKKTTFWRHASCDKDAIILANTNDDQGQSLRDITSIGARDLKSVPELWVNVVSKDLPLTDDQMRYWKQALRGLQEASDCSLEQFSKYVVMVYDIISTEGISVIRALGWALPALRLPRDSSFFESIPENKLGHMSKWRKMYIDAYTKRGCYLYKQTPNRQLIENDQLLTIYEKVKEHIPTEYHTVVENFILSKETWAESTDKISELEWERDKVSLLFTEIKVLKVDLGTKTKQYFEDEFPDSLTDEENDYLSILRKRKVKDASDEDKDFYERHRHELDGDRLLKSQWDRFVYGKPIECTDFLVGLVESIHRLFDQCDEPTGSKELRIRTSKGSGKKTWLDINEDVGLYFCTSYRGIEKITSNQVFWDTHWLFKYDELIADRRQRQGYKKNTSVSKTATQIAFDVELTYSDLQGLKQKNNVRLIWQFPNSSIGLELHDDLTRLSRNPFSYITVAKNPISKKGKLQSISLNDVGTLQAVFGQDRGSLVGTYSRSVDLNKVVRKEMKNANVEGRLSTENYSTLKESWSRFKDHYARAINDWLKEGLSSDSLLDQCKVYEKLLTDLRHYATGDINRINIWHPIMNLGNIQVDDKKPISIITPWHPMRMAAKAVKVRQVSSLINYVLQGTNVDFGDSKLFFTDIALELKHPFYPEVSLGYEGKQATLLCISDSVNDYSLMESPVREFEEHETNEDPKEATEKVITMVKKYIELQPHERTNLSVALFNCDSIRLPQAIVNGISSIHDSEEEVRCQVILRHRELTKLSDLYMKMIESADHDPDMMVPSELSKDFMARLRIGVMADAAPVYEVKDGKPVDIVFLQNVISKEAKLVWVPVSVNIFPDLIDHIPPRWGKRRPASKDELKSTVYLTSPRQTNVGWTYLKTVHQIVTTEAVEENICLLPARQISFQNEKTREIFDEAHTLGEWVINYDELLEPRLLKNQGVQVIKYQHSRTQGPNMVVSSRSKLNLLKVLVKRRLDSLNLSLYDEELYRLTEEFIDDANDISGDIVLRAAKRGVFASELLGVVLSKALISTEVSSDNLIGWFFLDDYASWLGQKEEQIADIMALAPVVNNGVPYLKVIITEAKYVDSKGLAEARKNSQKQLRDTITRMHNAIFGNPGRLDRDLWLSRLSDLFNDGLEVPTDSIINIETWRDGIRNGTIPIEIKGYSHVFVSSVDSHVESERIKLSNVEGCYQEIYSKERVSDLVISYFKKDSLLGIRKDIGDDTPWTTVDFKFPAVRIALSRDIEDNNQDAYQDISTDEPSNEPIENSYSTLSPIDELSNHSTNCLNSEHETINGQFNENQMASWASIPLKNWIDQNATSQEANTTTATWVEQKVNTLKMALISYNLQAKVLDHRLTPNAVIVKLKGSDQLKVEDIEKKRSQLLTTHALEVISIIAQPGEVVVSIARPQRQTITLGDVWKVREISKSTSGMNMSFVIGIKEIDGELLYLNLGGTFRGLEQHAPHTLIAGATGSGKSVLLQNLILDICATNSKELAKVYLIDPKFGVDYQHLEELPHLSEGIIIDQDKAISTLEFLVEEMDRRYLLFRDQKVNSLKDYNAKIEENNRLPLFFLVHDEFAEWMLIDTYKQAISSLVQRLGVKARAAGIHLIFAAQRPDTNVLPVQLRDNLGNRLILRVESEGTSQISLGEKGAERLLGKGHLAARLQGEAGLIFAQVPFLSTDDLIKVTQIIANQ</sequence>
<keyword evidence="7" id="KW-1185">Reference proteome</keyword>
<reference evidence="6" key="1">
    <citation type="submission" date="2022-09" db="EMBL/GenBank/DDBJ databases">
        <title>Genome analysis and characterization of larvicidal activity of Brevibacillus strains.</title>
        <authorList>
            <person name="Patrusheva E.V."/>
            <person name="Izotova A.O."/>
            <person name="Toshchakov S.V."/>
            <person name="Sineoky S.P."/>
        </authorList>
    </citation>
    <scope>NUCLEOTIDE SEQUENCE</scope>
    <source>
        <strain evidence="6">VKPM_B-13244</strain>
    </source>
</reference>
<dbReference type="PROSITE" id="PS50901">
    <property type="entry name" value="FTSK"/>
    <property type="match status" value="1"/>
</dbReference>
<dbReference type="InterPro" id="IPR002543">
    <property type="entry name" value="FtsK_dom"/>
</dbReference>
<dbReference type="Pfam" id="PF01580">
    <property type="entry name" value="FtsK_SpoIIIE"/>
    <property type="match status" value="1"/>
</dbReference>
<evidence type="ECO:0000256" key="1">
    <source>
        <dbReference type="ARBA" id="ARBA00004141"/>
    </source>
</evidence>
<keyword evidence="2 4" id="KW-0547">Nucleotide-binding</keyword>
<accession>A0ABT4I0D3</accession>
<dbReference type="CDD" id="cd01127">
    <property type="entry name" value="TrwB_TraG_TraD_VirD4"/>
    <property type="match status" value="1"/>
</dbReference>
<dbReference type="SUPFAM" id="SSF52540">
    <property type="entry name" value="P-loop containing nucleoside triphosphate hydrolases"/>
    <property type="match status" value="1"/>
</dbReference>
<feature type="domain" description="FtsK" evidence="5">
    <location>
        <begin position="1521"/>
        <end position="1720"/>
    </location>
</feature>
<dbReference type="InterPro" id="IPR027417">
    <property type="entry name" value="P-loop_NTPase"/>
</dbReference>
<name>A0ABT4I0D3_9BACL</name>
<keyword evidence="3 4" id="KW-0067">ATP-binding</keyword>
<evidence type="ECO:0000313" key="6">
    <source>
        <dbReference type="EMBL" id="MCZ0832519.1"/>
    </source>
</evidence>
<evidence type="ECO:0000256" key="3">
    <source>
        <dbReference type="ARBA" id="ARBA00022840"/>
    </source>
</evidence>
<evidence type="ECO:0000313" key="7">
    <source>
        <dbReference type="Proteomes" id="UP001067708"/>
    </source>
</evidence>
<proteinExistence type="predicted"/>
<dbReference type="Proteomes" id="UP001067708">
    <property type="component" value="Unassembled WGS sequence"/>
</dbReference>
<organism evidence="6 7">
    <name type="scientific">Brevibacillus halotolerans</name>
    <dbReference type="NCBI Taxonomy" id="1507437"/>
    <lineage>
        <taxon>Bacteria</taxon>
        <taxon>Bacillati</taxon>
        <taxon>Bacillota</taxon>
        <taxon>Bacilli</taxon>
        <taxon>Bacillales</taxon>
        <taxon>Paenibacillaceae</taxon>
        <taxon>Brevibacillus</taxon>
    </lineage>
</organism>